<dbReference type="AlphaFoldDB" id="A0A7S4D4Q8"/>
<feature type="domain" description="Dynein heavy chain C-terminal" evidence="2">
    <location>
        <begin position="57"/>
        <end position="329"/>
    </location>
</feature>
<evidence type="ECO:0000256" key="1">
    <source>
        <dbReference type="SAM" id="MobiDB-lite"/>
    </source>
</evidence>
<dbReference type="GO" id="GO:0007018">
    <property type="term" value="P:microtubule-based movement"/>
    <property type="evidence" value="ECO:0007669"/>
    <property type="project" value="InterPro"/>
</dbReference>
<dbReference type="Gene3D" id="1.20.1270.280">
    <property type="match status" value="1"/>
</dbReference>
<dbReference type="EMBL" id="HBIU01015667">
    <property type="protein sequence ID" value="CAE0628618.1"/>
    <property type="molecule type" value="Transcribed_RNA"/>
</dbReference>
<dbReference type="Pfam" id="PF18199">
    <property type="entry name" value="Dynein_C"/>
    <property type="match status" value="1"/>
</dbReference>
<dbReference type="GO" id="GO:0045505">
    <property type="term" value="F:dynein intermediate chain binding"/>
    <property type="evidence" value="ECO:0007669"/>
    <property type="project" value="InterPro"/>
</dbReference>
<dbReference type="GO" id="GO:0030286">
    <property type="term" value="C:dynein complex"/>
    <property type="evidence" value="ECO:0007669"/>
    <property type="project" value="InterPro"/>
</dbReference>
<evidence type="ECO:0000313" key="3">
    <source>
        <dbReference type="EMBL" id="CAE0628618.1"/>
    </source>
</evidence>
<organism evidence="3">
    <name type="scientific">Heterosigma akashiwo</name>
    <name type="common">Chromophytic alga</name>
    <name type="synonym">Heterosigma carterae</name>
    <dbReference type="NCBI Taxonomy" id="2829"/>
    <lineage>
        <taxon>Eukaryota</taxon>
        <taxon>Sar</taxon>
        <taxon>Stramenopiles</taxon>
        <taxon>Ochrophyta</taxon>
        <taxon>Raphidophyceae</taxon>
        <taxon>Chattonellales</taxon>
        <taxon>Chattonellaceae</taxon>
        <taxon>Heterosigma</taxon>
    </lineage>
</organism>
<name>A0A7S4D4Q8_HETAK</name>
<feature type="region of interest" description="Disordered" evidence="1">
    <location>
        <begin position="286"/>
        <end position="306"/>
    </location>
</feature>
<proteinExistence type="predicted"/>
<dbReference type="Gene3D" id="3.10.490.20">
    <property type="match status" value="1"/>
</dbReference>
<gene>
    <name evidence="3" type="ORF">HAKA00212_LOCUS7300</name>
</gene>
<dbReference type="GO" id="GO:0051959">
    <property type="term" value="F:dynein light intermediate chain binding"/>
    <property type="evidence" value="ECO:0007669"/>
    <property type="project" value="InterPro"/>
</dbReference>
<protein>
    <recommendedName>
        <fullName evidence="2">Dynein heavy chain C-terminal domain-containing protein</fullName>
    </recommendedName>
</protein>
<evidence type="ECO:0000259" key="2">
    <source>
        <dbReference type="Pfam" id="PF18199"/>
    </source>
</evidence>
<reference evidence="3" key="1">
    <citation type="submission" date="2021-01" db="EMBL/GenBank/DDBJ databases">
        <authorList>
            <person name="Corre E."/>
            <person name="Pelletier E."/>
            <person name="Niang G."/>
            <person name="Scheremetjew M."/>
            <person name="Finn R."/>
            <person name="Kale V."/>
            <person name="Holt S."/>
            <person name="Cochrane G."/>
            <person name="Meng A."/>
            <person name="Brown T."/>
            <person name="Cohen L."/>
        </authorList>
    </citation>
    <scope>NUCLEOTIDE SEQUENCE</scope>
    <source>
        <strain evidence="3">CCMP3107</strain>
    </source>
</reference>
<dbReference type="PANTHER" id="PTHR45703:SF36">
    <property type="entry name" value="DYNEIN HEAVY CHAIN, CYTOPLASMIC"/>
    <property type="match status" value="1"/>
</dbReference>
<dbReference type="InterPro" id="IPR043160">
    <property type="entry name" value="Dynein_C_barrel"/>
</dbReference>
<dbReference type="InterPro" id="IPR026983">
    <property type="entry name" value="DHC"/>
</dbReference>
<dbReference type="PANTHER" id="PTHR45703">
    <property type="entry name" value="DYNEIN HEAVY CHAIN"/>
    <property type="match status" value="1"/>
</dbReference>
<dbReference type="InterPro" id="IPR041228">
    <property type="entry name" value="Dynein_C"/>
</dbReference>
<sequence length="338" mass="37365">MVINEVTQMLDILEERFDGTALQHSNTSVRSRAWSMLRFHIKNANASKGGSRTRQDYCSKFNHFMHDCQKMEIKEMVAFLQGVEESLAQLLAAATGRTPMDPRLDRLYHAVAAQRPPSEWRWGGAAAVEAEEEGGLVRPGAGGGAYGDKPLRQWLEDVLERADYLLKWKRNGIVVHELSMLFRPKRFLSAVLHDFSCKTRSSMSSLSFHTKLYKGSDPPEMQPDKGVYIGGLLMQAGMIDPKTRLLVDLPPDSNGYSKMPILHLVPEANYTPDARHVAVPMYQPVPSPFPEHGGGGGGSKGAPDLRRVGSLHLETGRSAQHWLLRGLLVLVGADADAA</sequence>
<accession>A0A7S4D4Q8</accession>